<comment type="caution">
    <text evidence="7">The sequence shown here is derived from an EMBL/GenBank/DDBJ whole genome shotgun (WGS) entry which is preliminary data.</text>
</comment>
<accession>A0A8H7TJT1</accession>
<dbReference type="GO" id="GO:0044550">
    <property type="term" value="P:secondary metabolite biosynthetic process"/>
    <property type="evidence" value="ECO:0007669"/>
    <property type="project" value="TreeGrafter"/>
</dbReference>
<dbReference type="AlphaFoldDB" id="A0A8H7TJT1"/>
<name>A0A8H7TJT1_9HELO</name>
<evidence type="ECO:0000313" key="8">
    <source>
        <dbReference type="Proteomes" id="UP000664132"/>
    </source>
</evidence>
<sequence>MGSISVLVFLLVCVHNICAYPKSVYHAQHLTRSTELRYSYDYIVIGGGTAGLTVADRLTESGKYSVLVVEYGYFSDTPSLPYDPINPIDASPPSLMYNITSVGTKKQYVGIGCVVGGGSAINAQAFMRGTSEDYDRWAALGGENSKWSWTDILPYFKKSATFNPPDPKLAEEFNITFDTQKAWGGNGPVLASFGDYQYPPTKIMYEAWKAFPGITYPRDGSEGQAGVVWIPSSKDPVTETRSYARTAHYDPVQSRKNYDILTGHKVIKINFRQTRMETIATSVRIVARADNSSIIVVKAKKEIILAAGAIHTPQILQLSGVGPREVLKAANVSLMLDLPGVGSNFQDHSWFAVGYNFTTPVLPNRASLLHDKAFAAWALELWEVNRTGPYSIAQGGGAALAQVGLPVIAPDAYSSIASEIEGLDAASILPLGTDPTIIAGYRAQLKLMAAAARSKNTAWLQMGLGGNPFGLSDQWVFNIHPLSRGTVHLDPADPNGEPLVDYRMLSNFIDLRVAVALFKGIRSYYSSQGAMKRLTPVETKPGANVTSDADIESFLKRTLDPSQYHPVGTCPKMPLELGGVVDEKLKVYGVVGLSVVDASMMPLIVGATTQSTVYAVAEKAADLIKARA</sequence>
<evidence type="ECO:0000256" key="2">
    <source>
        <dbReference type="PIRSR" id="PIRSR000137-2"/>
    </source>
</evidence>
<keyword evidence="3" id="KW-0285">Flavoprotein</keyword>
<proteinExistence type="inferred from homology"/>
<dbReference type="SUPFAM" id="SSF51905">
    <property type="entry name" value="FAD/NAD(P)-binding domain"/>
    <property type="match status" value="1"/>
</dbReference>
<feature type="domain" description="Glucose-methanol-choline oxidoreductase N-terminal" evidence="6">
    <location>
        <begin position="308"/>
        <end position="322"/>
    </location>
</feature>
<dbReference type="EMBL" id="JAFJYH010000089">
    <property type="protein sequence ID" value="KAG4420213.1"/>
    <property type="molecule type" value="Genomic_DNA"/>
</dbReference>
<protein>
    <recommendedName>
        <fullName evidence="5 6">Glucose-methanol-choline oxidoreductase N-terminal domain-containing protein</fullName>
    </recommendedName>
</protein>
<dbReference type="Pfam" id="PF05199">
    <property type="entry name" value="GMC_oxred_C"/>
    <property type="match status" value="1"/>
</dbReference>
<dbReference type="OrthoDB" id="269227at2759"/>
<keyword evidence="8" id="KW-1185">Reference proteome</keyword>
<reference evidence="7" key="1">
    <citation type="submission" date="2021-02" db="EMBL/GenBank/DDBJ databases">
        <title>Genome sequence Cadophora malorum strain M34.</title>
        <authorList>
            <person name="Stefanovic E."/>
            <person name="Vu D."/>
            <person name="Scully C."/>
            <person name="Dijksterhuis J."/>
            <person name="Roader J."/>
            <person name="Houbraken J."/>
        </authorList>
    </citation>
    <scope>NUCLEOTIDE SEQUENCE</scope>
    <source>
        <strain evidence="7">M34</strain>
    </source>
</reference>
<dbReference type="Pfam" id="PF00732">
    <property type="entry name" value="GMC_oxred_N"/>
    <property type="match status" value="1"/>
</dbReference>
<feature type="binding site" evidence="2">
    <location>
        <position position="266"/>
    </location>
    <ligand>
        <name>FAD</name>
        <dbReference type="ChEBI" id="CHEBI:57692"/>
    </ligand>
</feature>
<dbReference type="GO" id="GO:0050660">
    <property type="term" value="F:flavin adenine dinucleotide binding"/>
    <property type="evidence" value="ECO:0007669"/>
    <property type="project" value="InterPro"/>
</dbReference>
<dbReference type="PROSITE" id="PS00623">
    <property type="entry name" value="GMC_OXRED_1"/>
    <property type="match status" value="1"/>
</dbReference>
<feature type="domain" description="Glucose-methanol-choline oxidoreductase N-terminal" evidence="5">
    <location>
        <begin position="112"/>
        <end position="135"/>
    </location>
</feature>
<evidence type="ECO:0000256" key="3">
    <source>
        <dbReference type="RuleBase" id="RU003968"/>
    </source>
</evidence>
<dbReference type="InterPro" id="IPR036188">
    <property type="entry name" value="FAD/NAD-bd_sf"/>
</dbReference>
<gene>
    <name evidence="7" type="ORF">IFR04_006689</name>
</gene>
<dbReference type="PIRSF" id="PIRSF000137">
    <property type="entry name" value="Alcohol_oxidase"/>
    <property type="match status" value="1"/>
</dbReference>
<dbReference type="GO" id="GO:0016614">
    <property type="term" value="F:oxidoreductase activity, acting on CH-OH group of donors"/>
    <property type="evidence" value="ECO:0007669"/>
    <property type="project" value="InterPro"/>
</dbReference>
<dbReference type="Proteomes" id="UP000664132">
    <property type="component" value="Unassembled WGS sequence"/>
</dbReference>
<feature type="signal peptide" evidence="4">
    <location>
        <begin position="1"/>
        <end position="19"/>
    </location>
</feature>
<dbReference type="PANTHER" id="PTHR11552:SF115">
    <property type="entry name" value="DEHYDROGENASE XPTC-RELATED"/>
    <property type="match status" value="1"/>
</dbReference>
<dbReference type="SUPFAM" id="SSF54373">
    <property type="entry name" value="FAD-linked reductases, C-terminal domain"/>
    <property type="match status" value="1"/>
</dbReference>
<feature type="chain" id="PRO_5034592641" description="Glucose-methanol-choline oxidoreductase N-terminal domain-containing protein" evidence="4">
    <location>
        <begin position="20"/>
        <end position="628"/>
    </location>
</feature>
<evidence type="ECO:0000259" key="6">
    <source>
        <dbReference type="PROSITE" id="PS00624"/>
    </source>
</evidence>
<dbReference type="Gene3D" id="3.50.50.60">
    <property type="entry name" value="FAD/NAD(P)-binding domain"/>
    <property type="match status" value="1"/>
</dbReference>
<dbReference type="Gene3D" id="3.30.560.10">
    <property type="entry name" value="Glucose Oxidase, domain 3"/>
    <property type="match status" value="1"/>
</dbReference>
<organism evidence="7 8">
    <name type="scientific">Cadophora malorum</name>
    <dbReference type="NCBI Taxonomy" id="108018"/>
    <lineage>
        <taxon>Eukaryota</taxon>
        <taxon>Fungi</taxon>
        <taxon>Dikarya</taxon>
        <taxon>Ascomycota</taxon>
        <taxon>Pezizomycotina</taxon>
        <taxon>Leotiomycetes</taxon>
        <taxon>Helotiales</taxon>
        <taxon>Ploettnerulaceae</taxon>
        <taxon>Cadophora</taxon>
    </lineage>
</organism>
<keyword evidence="4" id="KW-0732">Signal</keyword>
<dbReference type="PANTHER" id="PTHR11552">
    <property type="entry name" value="GLUCOSE-METHANOL-CHOLINE GMC OXIDOREDUCTASE"/>
    <property type="match status" value="1"/>
</dbReference>
<dbReference type="InterPro" id="IPR000172">
    <property type="entry name" value="GMC_OxRdtase_N"/>
</dbReference>
<evidence type="ECO:0000256" key="1">
    <source>
        <dbReference type="ARBA" id="ARBA00010790"/>
    </source>
</evidence>
<dbReference type="InterPro" id="IPR007867">
    <property type="entry name" value="GMC_OxRtase_C"/>
</dbReference>
<evidence type="ECO:0000313" key="7">
    <source>
        <dbReference type="EMBL" id="KAG4420213.1"/>
    </source>
</evidence>
<comment type="similarity">
    <text evidence="1 3">Belongs to the GMC oxidoreductase family.</text>
</comment>
<evidence type="ECO:0000259" key="5">
    <source>
        <dbReference type="PROSITE" id="PS00623"/>
    </source>
</evidence>
<comment type="cofactor">
    <cofactor evidence="2">
        <name>FAD</name>
        <dbReference type="ChEBI" id="CHEBI:57692"/>
    </cofactor>
</comment>
<feature type="binding site" evidence="2">
    <location>
        <position position="114"/>
    </location>
    <ligand>
        <name>FAD</name>
        <dbReference type="ChEBI" id="CHEBI:57692"/>
    </ligand>
</feature>
<evidence type="ECO:0000256" key="4">
    <source>
        <dbReference type="SAM" id="SignalP"/>
    </source>
</evidence>
<dbReference type="InterPro" id="IPR012132">
    <property type="entry name" value="GMC_OxRdtase"/>
</dbReference>
<dbReference type="PROSITE" id="PS00624">
    <property type="entry name" value="GMC_OXRED_2"/>
    <property type="match status" value="1"/>
</dbReference>
<keyword evidence="2 3" id="KW-0274">FAD</keyword>